<feature type="region of interest" description="Disordered" evidence="1">
    <location>
        <begin position="356"/>
        <end position="376"/>
    </location>
</feature>
<dbReference type="EnsemblMetazoa" id="AFAF009977-RA">
    <property type="protein sequence ID" value="AFAF009977-PA"/>
    <property type="gene ID" value="AFAF009977"/>
</dbReference>
<feature type="compositionally biased region" description="Polar residues" evidence="1">
    <location>
        <begin position="715"/>
        <end position="732"/>
    </location>
</feature>
<feature type="region of interest" description="Disordered" evidence="1">
    <location>
        <begin position="2577"/>
        <end position="2635"/>
    </location>
</feature>
<feature type="compositionally biased region" description="Polar residues" evidence="1">
    <location>
        <begin position="948"/>
        <end position="959"/>
    </location>
</feature>
<dbReference type="VEuPathDB" id="VectorBase:AFAF009977"/>
<evidence type="ECO:0000313" key="3">
    <source>
        <dbReference type="EnsemblMetazoa" id="AFAF009977-PA"/>
    </source>
</evidence>
<dbReference type="Proteomes" id="UP000075886">
    <property type="component" value="Unassembled WGS sequence"/>
</dbReference>
<sequence length="2722" mass="283647">MIFGILSPPGPFLTPSPSPSIPASPRLQPSPSQSPFSQQQDILLVTNSAIGNVTQEQYPVMGTGNQIVQIFQGSQFAITQSQPPAATAVSQQQQHQQHHQLQQQQQSGRHTTTIVSQPSPQQQQQLNQTNAQQHIPLQTLQAQQLHAIQQSPSHQQQFVQQQIIATTSGASNVIPSSGSTAVVTSTGGLVISGNTLQSSPPGAAGGNVTGVKHHNKGPQQILPKPATSTPSVSPTSSTSSSSSSSSSSSTPLSVHQQSPAHQQTTTFVSSYGTTPVVHGTKTIVAQPKTVTSVSLPTVVSQLPAQIQVSQAGTVVSAGGATQVHFTTTAAPQSHTSATANAPQVHGQMVTTATQQAGAQQPGGATTQTGTPTAQNGGSIILPTGNLNAQPLLLNQMPVLVQQNTPQGVQLILRPPTPQIAAPSLVIHNTRPQLQQPQPQQVLRILNANGTMQLATAPTFIVSSQGNLVQQNIPGLKTNQGVPLTQIQGLQGQRQPQQITAAINQHLLSQGVAQIQNLQLNGGLAQIQMPNGLNGQLLTTSLPAQFQQANVGNFGIQNQNINLNQLGSVNLQLATTPGGATFVSPSTTPGAATAATPTGEIVQVIVTGDGVKAQIHGPTIAGQQQHLYTHTNATTVQQSNACPVTVQQTNQLSNQHPTLTLTSATATRIEVEKPKKERRSKKKVKPVQPPVATAAPMIVQQPSAPIVSQVPMLNSNTTQASAGGTNISTEQHVTSPNSPSSYSNTHTSTGKLDLANLMKISGIGIEDDDFMDTDEPPPLLATTSNHTPAGVEYSANIVIQHNDSVNSATGNSATLQHPVKDMISSPPPVSGTQTLSSQMVVQPQQQHQPQANLVASQATSGGGNGSDIMISIPTSAAGSENVEFPYTISIPASGLDGGATQESKVSVTPNNNQPPAQTASVATSAPMSSGTTTSKQQQPEAPSFMITIDPSNDSSSGQASYTVSLPRFGSGTGTSDDAKIVNIATVAPTASVQAISTTTTSSMATSNASSVQQSNTICVNSLMNNVLNNTQVTPTLQSQINEIQNQLMAEAQPHLVVSSAKTLTTHTAGAITSVTSQQHHPIPTPVTAIASMASTVGTSTAASIVISTSNSKISTVPSPASKKKTIPMAGGNIGGGSSAANNKKNGKKLEKSFDTIGTTSAVPTQIGNIQISQVDGTTANQNKAVKGGTINNQIQITPIIDNKVVSAVGPQYQGLAQPSVSQSQATITIQSQMQPSQQPNQTILTTVGGGLQQQQQQQAVQTIPTSMQSNVIGGGGVVFTTQQQQPSAVATPTVQLNQTSITPTTPIQQPAAAHPPPPPPPVTTAQGILSQLTGSLSLSLAENGQLILKHDINQPQTPESQTIMQAILSGALGNITLGQIHFNNVGQVTQSSETRPTPTLSQSQPPALSSTPQQSTAVVQKSTTTTQMIVQQGQQHNQAIKNQHIITNPGGNVIGTKVVNATSNMTNASIGNVTVQKEKPKRNRSKKQDKAQPATASPVKTGGGAGSGGGSGGGGAGTPTVVPRVQTIQLTPQKQQHLKSVQQQIQQLSTKLQNKNLLASLMIPAEFDPTNPIHSKPLPTIKNLQTMTDKEICNVLQRLFMEQQKILSTGKIIPTLPAGHSFTTTNSSTGGSTQQSLPPPPTPIGGNAQTGGQSVSVNAVTDLKPQQAIITPITVTPTGTGFPVGTSTPSSMQITSQPVMGIAAAPGSNMSVLAQGGVVANVASSVAHSSMSITITSSTVPMQSVGGVQKFGTAANAAAAAGKQTTTIIPITSTIQPPPPPPVSIQQGLKPVLNSAATVTSVVNNSIGGVKNNVTVAAGSIVPSKQSTGQTNAASVMPPLHTLVPTQQQINITNTASGATNVAVVNHQQHQLIATANQMPPTPPLASVNRSNTPVPPPLVATSLPTAATVTTAILPPLVPSSGNSSSTGILPSTNTPGATIAPVSLTVSNTASSTPAVVSSTTGTTMATMTTIPTTTTTAQALSSAVVAASAMNNNSSTPAVIIAAPAGTSPSTPMTYITTNVPNSPAVKVPRASLFEIQIQKDQDACTKPDTNTPFGSKQDAIKRLIRYHCMYEEKCEENEEEELQFETTAEWFPEAFRTMLSRYQRLMINESMREVRTSELMLVNKLFKADITQEIEEMQEHLREAENLALPATAESAEDVICVSSSDEDKPKPNETVCPPLRIQSPLLPTTLPEAGSTAVANGPAPANTAAIVTETTVRSNSSVYQSTTSNEASFQGIIQKSTVAVASVQAQTTVAKQESVVCSSRNVTSSAKTSWNDAFKKNASRTVAAAPNSYDDIESEITPSFIMKKSEAIGGGAIEEKRRGDGPVNPPSLQATPLIAASAPPTLRYFNQVHSSNDQKDCIVSRTDSSNHQLQPSSAAITPSVATMPSLVPASKHPTTEHNTDSAYDEWMCFPKDLGYFTGTGDGNVTNDGDGSGRRKTAEEEIHDMFHSNELFSATTDDKHPTVTAARIDSPLSEFFNSHQRVPGTGVSEQAVSATAKGVESRLDALFGGPTTPSSDNAGDGSGINEKSDDLITSRHWSAVSVFQATHEEEATTSDSFLRKTSTTGFELLQQRVPHSTSSTSSSTSSSGSSNTHKRHWTGGAISDARGDNAAPSTGLMYTDEAPDRDQLINPNKRQCLTLDRNDKQLGDGNRSNVKNDDHRWLMECTTRSTTEQQQQQQSPGDAAGGGGAAWMLLLITTPTIITRLMMKWLAVERR</sequence>
<dbReference type="InterPro" id="IPR015671">
    <property type="entry name" value="GSCR1_dom"/>
</dbReference>
<dbReference type="InterPro" id="IPR052438">
    <property type="entry name" value="Chromatin_remod/trans_coact"/>
</dbReference>
<feature type="compositionally biased region" description="Gly residues" evidence="1">
    <location>
        <begin position="1500"/>
        <end position="1516"/>
    </location>
</feature>
<accession>A0A182QH01</accession>
<organism evidence="3 4">
    <name type="scientific">Anopheles farauti</name>
    <dbReference type="NCBI Taxonomy" id="69004"/>
    <lineage>
        <taxon>Eukaryota</taxon>
        <taxon>Metazoa</taxon>
        <taxon>Ecdysozoa</taxon>
        <taxon>Arthropoda</taxon>
        <taxon>Hexapoda</taxon>
        <taxon>Insecta</taxon>
        <taxon>Pterygota</taxon>
        <taxon>Neoptera</taxon>
        <taxon>Endopterygota</taxon>
        <taxon>Diptera</taxon>
        <taxon>Nematocera</taxon>
        <taxon>Culicoidea</taxon>
        <taxon>Culicidae</taxon>
        <taxon>Anophelinae</taxon>
        <taxon>Anopheles</taxon>
    </lineage>
</organism>
<reference evidence="4" key="1">
    <citation type="submission" date="2014-01" db="EMBL/GenBank/DDBJ databases">
        <title>The Genome Sequence of Anopheles farauti FAR1 (V2).</title>
        <authorList>
            <consortium name="The Broad Institute Genomics Platform"/>
            <person name="Neafsey D.E."/>
            <person name="Besansky N."/>
            <person name="Howell P."/>
            <person name="Walton C."/>
            <person name="Young S.K."/>
            <person name="Zeng Q."/>
            <person name="Gargeya S."/>
            <person name="Fitzgerald M."/>
            <person name="Haas B."/>
            <person name="Abouelleil A."/>
            <person name="Allen A.W."/>
            <person name="Alvarado L."/>
            <person name="Arachchi H.M."/>
            <person name="Berlin A.M."/>
            <person name="Chapman S.B."/>
            <person name="Gainer-Dewar J."/>
            <person name="Goldberg J."/>
            <person name="Griggs A."/>
            <person name="Gujja S."/>
            <person name="Hansen M."/>
            <person name="Howarth C."/>
            <person name="Imamovic A."/>
            <person name="Ireland A."/>
            <person name="Larimer J."/>
            <person name="McCowan C."/>
            <person name="Murphy C."/>
            <person name="Pearson M."/>
            <person name="Poon T.W."/>
            <person name="Priest M."/>
            <person name="Roberts A."/>
            <person name="Saif S."/>
            <person name="Shea T."/>
            <person name="Sisk P."/>
            <person name="Sykes S."/>
            <person name="Wortman J."/>
            <person name="Nusbaum C."/>
            <person name="Birren B."/>
        </authorList>
    </citation>
    <scope>NUCLEOTIDE SEQUENCE [LARGE SCALE GENOMIC DNA]</scope>
    <source>
        <strain evidence="4">FAR1</strain>
    </source>
</reference>
<feature type="compositionally biased region" description="Low complexity" evidence="1">
    <location>
        <begin position="91"/>
        <end position="106"/>
    </location>
</feature>
<name>A0A182QH01_9DIPT</name>
<feature type="compositionally biased region" description="Low complexity" evidence="1">
    <location>
        <begin position="2583"/>
        <end position="2597"/>
    </location>
</feature>
<feature type="compositionally biased region" description="Polar residues" evidence="1">
    <location>
        <begin position="899"/>
        <end position="939"/>
    </location>
</feature>
<protein>
    <recommendedName>
        <fullName evidence="2">GLTSCR protein conserved domain-containing protein</fullName>
    </recommendedName>
</protein>
<feature type="compositionally biased region" description="Polar residues" evidence="1">
    <location>
        <begin position="254"/>
        <end position="264"/>
    </location>
</feature>
<feature type="region of interest" description="Disordered" evidence="1">
    <location>
        <begin position="817"/>
        <end position="866"/>
    </location>
</feature>
<dbReference type="GO" id="GO:0016514">
    <property type="term" value="C:SWI/SNF complex"/>
    <property type="evidence" value="ECO:0007669"/>
    <property type="project" value="TreeGrafter"/>
</dbReference>
<evidence type="ECO:0000313" key="4">
    <source>
        <dbReference type="Proteomes" id="UP000075886"/>
    </source>
</evidence>
<feature type="compositionally biased region" description="Low complexity" evidence="1">
    <location>
        <begin position="116"/>
        <end position="130"/>
    </location>
</feature>
<feature type="region of interest" description="Disordered" evidence="1">
    <location>
        <begin position="767"/>
        <end position="786"/>
    </location>
</feature>
<dbReference type="EMBL" id="AXCN02001622">
    <property type="status" value="NOT_ANNOTATED_CDS"/>
    <property type="molecule type" value="Genomic_DNA"/>
</dbReference>
<proteinExistence type="predicted"/>
<dbReference type="Pfam" id="PF15249">
    <property type="entry name" value="GLTSCR1"/>
    <property type="match status" value="1"/>
</dbReference>
<feature type="region of interest" description="Disordered" evidence="1">
    <location>
        <begin position="894"/>
        <end position="959"/>
    </location>
</feature>
<feature type="region of interest" description="Disordered" evidence="1">
    <location>
        <begin position="1468"/>
        <end position="1520"/>
    </location>
</feature>
<dbReference type="PANTHER" id="PTHR15572:SF0">
    <property type="entry name" value="GLUTAMINE-RICH PROTEIN-RELATED"/>
    <property type="match status" value="1"/>
</dbReference>
<dbReference type="EMBL" id="AXCN02001623">
    <property type="status" value="NOT_ANNOTATED_CDS"/>
    <property type="molecule type" value="Genomic_DNA"/>
</dbReference>
<feature type="compositionally biased region" description="Pro residues" evidence="1">
    <location>
        <begin position="8"/>
        <end position="22"/>
    </location>
</feature>
<feature type="region of interest" description="Disordered" evidence="1">
    <location>
        <begin position="1"/>
        <end position="38"/>
    </location>
</feature>
<evidence type="ECO:0000256" key="1">
    <source>
        <dbReference type="SAM" id="MobiDB-lite"/>
    </source>
</evidence>
<feature type="compositionally biased region" description="Low complexity" evidence="1">
    <location>
        <begin position="23"/>
        <end position="38"/>
    </location>
</feature>
<dbReference type="PANTHER" id="PTHR15572">
    <property type="entry name" value="GLIOMA TUMOR SUPPRESSOR CANDIDATE REGION GENE 1"/>
    <property type="match status" value="1"/>
</dbReference>
<feature type="region of interest" description="Disordered" evidence="1">
    <location>
        <begin position="193"/>
        <end position="264"/>
    </location>
</feature>
<feature type="region of interest" description="Disordered" evidence="1">
    <location>
        <begin position="1386"/>
        <end position="1415"/>
    </location>
</feature>
<reference evidence="3" key="2">
    <citation type="submission" date="2020-05" db="UniProtKB">
        <authorList>
            <consortium name="EnsemblMetazoa"/>
        </authorList>
    </citation>
    <scope>IDENTIFICATION</scope>
    <source>
        <strain evidence="3">FAR1</strain>
    </source>
</reference>
<dbReference type="GO" id="GO:0045893">
    <property type="term" value="P:positive regulation of DNA-templated transcription"/>
    <property type="evidence" value="ECO:0007669"/>
    <property type="project" value="TreeGrafter"/>
</dbReference>
<evidence type="ECO:0000259" key="2">
    <source>
        <dbReference type="Pfam" id="PF15249"/>
    </source>
</evidence>
<dbReference type="STRING" id="69004.A0A182QH01"/>
<feature type="region of interest" description="Disordered" evidence="1">
    <location>
        <begin position="1616"/>
        <end position="1652"/>
    </location>
</feature>
<feature type="compositionally biased region" description="Low complexity" evidence="1">
    <location>
        <begin position="227"/>
        <end position="253"/>
    </location>
</feature>
<feature type="compositionally biased region" description="Low complexity" evidence="1">
    <location>
        <begin position="837"/>
        <end position="849"/>
    </location>
</feature>
<keyword evidence="4" id="KW-1185">Reference proteome</keyword>
<feature type="region of interest" description="Disordered" evidence="1">
    <location>
        <begin position="715"/>
        <end position="748"/>
    </location>
</feature>
<feature type="region of interest" description="Disordered" evidence="1">
    <location>
        <begin position="1111"/>
        <end position="1144"/>
    </location>
</feature>
<feature type="compositionally biased region" description="Low complexity" evidence="1">
    <location>
        <begin position="733"/>
        <end position="748"/>
    </location>
</feature>
<feature type="region of interest" description="Disordered" evidence="1">
    <location>
        <begin position="82"/>
        <end position="130"/>
    </location>
</feature>
<feature type="domain" description="GLTSCR protein conserved" evidence="2">
    <location>
        <begin position="2043"/>
        <end position="2142"/>
    </location>
</feature>
<feature type="region of interest" description="Disordered" evidence="1">
    <location>
        <begin position="2511"/>
        <end position="2535"/>
    </location>
</feature>
<feature type="compositionally biased region" description="Low complexity" evidence="1">
    <location>
        <begin position="1620"/>
        <end position="1635"/>
    </location>
</feature>